<dbReference type="GO" id="GO:0007214">
    <property type="term" value="P:gamma-aminobutyric acid signaling pathway"/>
    <property type="evidence" value="ECO:0007669"/>
    <property type="project" value="TreeGrafter"/>
</dbReference>
<dbReference type="SUPFAM" id="SSF53822">
    <property type="entry name" value="Periplasmic binding protein-like I"/>
    <property type="match status" value="1"/>
</dbReference>
<keyword evidence="14" id="KW-1185">Reference proteome</keyword>
<feature type="transmembrane region" description="Helical" evidence="11">
    <location>
        <begin position="739"/>
        <end position="756"/>
    </location>
</feature>
<evidence type="ECO:0000256" key="7">
    <source>
        <dbReference type="ARBA" id="ARBA00023180"/>
    </source>
</evidence>
<organism evidence="14 15">
    <name type="scientific">Lingula anatina</name>
    <name type="common">Brachiopod</name>
    <name type="synonym">Lingula unguis</name>
    <dbReference type="NCBI Taxonomy" id="7574"/>
    <lineage>
        <taxon>Eukaryota</taxon>
        <taxon>Metazoa</taxon>
        <taxon>Spiralia</taxon>
        <taxon>Lophotrochozoa</taxon>
        <taxon>Brachiopoda</taxon>
        <taxon>Linguliformea</taxon>
        <taxon>Lingulata</taxon>
        <taxon>Lingulida</taxon>
        <taxon>Linguloidea</taxon>
        <taxon>Lingulidae</taxon>
        <taxon>Lingula</taxon>
    </lineage>
</organism>
<keyword evidence="4" id="KW-0297">G-protein coupled receptor</keyword>
<dbReference type="AlphaFoldDB" id="A0A1S3JPG0"/>
<protein>
    <submittedName>
        <fullName evidence="15">Gamma-aminobutyric acid type B receptor subunit 1</fullName>
    </submittedName>
</protein>
<keyword evidence="6 15" id="KW-0675">Receptor</keyword>
<evidence type="ECO:0000313" key="14">
    <source>
        <dbReference type="Proteomes" id="UP000085678"/>
    </source>
</evidence>
<keyword evidence="12" id="KW-0732">Signal</keyword>
<evidence type="ECO:0000256" key="9">
    <source>
        <dbReference type="SAM" id="Coils"/>
    </source>
</evidence>
<proteinExistence type="predicted"/>
<evidence type="ECO:0000256" key="8">
    <source>
        <dbReference type="ARBA" id="ARBA00023224"/>
    </source>
</evidence>
<evidence type="ECO:0000256" key="5">
    <source>
        <dbReference type="ARBA" id="ARBA00023136"/>
    </source>
</evidence>
<reference evidence="15" key="1">
    <citation type="submission" date="2025-08" db="UniProtKB">
        <authorList>
            <consortium name="RefSeq"/>
        </authorList>
    </citation>
    <scope>IDENTIFICATION</scope>
    <source>
        <tissue evidence="15">Gonads</tissue>
    </source>
</reference>
<feature type="transmembrane region" description="Helical" evidence="11">
    <location>
        <begin position="564"/>
        <end position="581"/>
    </location>
</feature>
<evidence type="ECO:0000256" key="12">
    <source>
        <dbReference type="SAM" id="SignalP"/>
    </source>
</evidence>
<dbReference type="GO" id="GO:0004965">
    <property type="term" value="F:G protein-coupled GABA receptor activity"/>
    <property type="evidence" value="ECO:0007669"/>
    <property type="project" value="InterPro"/>
</dbReference>
<dbReference type="InterPro" id="IPR017978">
    <property type="entry name" value="GPCR_3_C"/>
</dbReference>
<dbReference type="PROSITE" id="PS50259">
    <property type="entry name" value="G_PROTEIN_RECEP_F3_4"/>
    <property type="match status" value="1"/>
</dbReference>
<dbReference type="PRINTS" id="PR01177">
    <property type="entry name" value="GABAB1RECPTR"/>
</dbReference>
<evidence type="ECO:0000256" key="6">
    <source>
        <dbReference type="ARBA" id="ARBA00023170"/>
    </source>
</evidence>
<dbReference type="PRINTS" id="PR01176">
    <property type="entry name" value="GABABRECEPTR"/>
</dbReference>
<dbReference type="FunFam" id="3.40.50.2300:FF:000056">
    <property type="entry name" value="Gamma-aminobutyric acid type B receptor subunit 1"/>
    <property type="match status" value="1"/>
</dbReference>
<feature type="transmembrane region" description="Helical" evidence="11">
    <location>
        <begin position="696"/>
        <end position="719"/>
    </location>
</feature>
<dbReference type="InterPro" id="IPR028082">
    <property type="entry name" value="Peripla_BP_I"/>
</dbReference>
<dbReference type="CDD" id="cd06366">
    <property type="entry name" value="PBP1_GABAb_receptor"/>
    <property type="match status" value="1"/>
</dbReference>
<feature type="transmembrane region" description="Helical" evidence="11">
    <location>
        <begin position="641"/>
        <end position="660"/>
    </location>
</feature>
<keyword evidence="7" id="KW-0325">Glycoprotein</keyword>
<feature type="coiled-coil region" evidence="9">
    <location>
        <begin position="816"/>
        <end position="843"/>
    </location>
</feature>
<name>A0A1S3JPG0_LINAN</name>
<feature type="domain" description="G-protein coupled receptors family 3 profile" evidence="13">
    <location>
        <begin position="559"/>
        <end position="794"/>
    </location>
</feature>
<keyword evidence="8" id="KW-0807">Transducer</keyword>
<dbReference type="RefSeq" id="XP_013412237.1">
    <property type="nucleotide sequence ID" value="XM_013556783.1"/>
</dbReference>
<evidence type="ECO:0000256" key="3">
    <source>
        <dbReference type="ARBA" id="ARBA00022989"/>
    </source>
</evidence>
<evidence type="ECO:0000313" key="15">
    <source>
        <dbReference type="RefSeq" id="XP_013412237.1"/>
    </source>
</evidence>
<dbReference type="GeneID" id="106174988"/>
<evidence type="ECO:0000259" key="13">
    <source>
        <dbReference type="PROSITE" id="PS50259"/>
    </source>
</evidence>
<dbReference type="OrthoDB" id="17569at2759"/>
<dbReference type="GO" id="GO:0038039">
    <property type="term" value="C:G protein-coupled receptor heterodimeric complex"/>
    <property type="evidence" value="ECO:0007669"/>
    <property type="project" value="TreeGrafter"/>
</dbReference>
<keyword evidence="2 11" id="KW-0812">Transmembrane</keyword>
<evidence type="ECO:0000256" key="11">
    <source>
        <dbReference type="SAM" id="Phobius"/>
    </source>
</evidence>
<dbReference type="KEGG" id="lak:106174988"/>
<feature type="chain" id="PRO_5010335495" evidence="12">
    <location>
        <begin position="30"/>
        <end position="985"/>
    </location>
</feature>
<dbReference type="Gene3D" id="3.40.50.2300">
    <property type="match status" value="2"/>
</dbReference>
<feature type="transmembrane region" description="Helical" evidence="11">
    <location>
        <begin position="521"/>
        <end position="544"/>
    </location>
</feature>
<dbReference type="OMA" id="ILVMSEM"/>
<dbReference type="InterPro" id="IPR002455">
    <property type="entry name" value="GPCR3_GABA-B"/>
</dbReference>
<accession>A0A1S3JPG0</accession>
<dbReference type="Proteomes" id="UP000085678">
    <property type="component" value="Unplaced"/>
</dbReference>
<sequence>MAVITTRYRTVSRIILVTLLLFAISVGKGKNQSRFGNLSGHFQSPDNSITTTPGSFLASMGPVLTPNGTPNLTDTTQYSLERQYHQYISPPSGSGDGRVLLHIGGLFPMSGDWAGGQGCEPAVYMALRDVNNRTDLLQGYRLVVTFKDSKCTPGLGMNKMYELLYNQPPKIMLITGCSGVSTFVAQAAKMWNLVVLAYGSSSPALSNRERFPTFFRTHPSATLHNPTRVKLFQKWGWTRIATIQQTEEVFTTTVKDLEERARKAGIEIAIRQDFLTNPAVAVRNLKKQDPRIIVGVFYENMARRVFCEVYKEKLYGKKYVWFLIGWYPDKWYLKPDPNVNCTAEQLREALEGHFTTEAMMLNQNKTVVSDAGITAQEFEDELKKRIGKAPSDTEGYPEAPLAYDAIWALAFAFNKTIPRLAAKGLKLEDFEYSKREIMEEIYNAMNSTNFLGVSGPVSFTSEGDRIAWVQIEQMVGGIYNKTGFYDYVADKLIWYNIEQWIDGQPPADRTLLEPTLRVLSVGTYIAISVFAALGILVGVGCLLFNYKHRHRRLIRMSHPDVNNITVIGCMICLFCVFLQGLDGQFIPPEVFPQMCQARLWLLSIGFLLGYGSMFSKISAVHRWTTRGKKEGELMKEWELHIVLIVILVLDLAALTVWQVLDPLYRELEDFPQEDPPDIHKDVKILPQLEHCESHHFMIWIGVVFGYKGLLLLFGLFLAYETRSIKMKQVNDSRFIGMSIYNVVVVSLITGPVTLVIRSQPDASFAFVSIAIILCSFLSMGLIFVPKIIEIIRNPRDGAENVSLTDATVVQEDEGRYNQLVTDNEDLKKAISEKEDHIRQLHKHLQDKASQYHQRSPPFAADDTPQNLLRRKTSRNFTAKMGSMTSDSSPTHYQSNGDSVFDSYSTFTTCTTAPTTVAMTHDNIKTGGAAKTNLRQSLKVEDALTIGNDGNSDSAIVADLHVTPKIDRKDQKVNSLQENAIMEISL</sequence>
<gene>
    <name evidence="15" type="primary">LOC106174988</name>
</gene>
<evidence type="ECO:0000256" key="2">
    <source>
        <dbReference type="ARBA" id="ARBA00022692"/>
    </source>
</evidence>
<evidence type="ECO:0000256" key="1">
    <source>
        <dbReference type="ARBA" id="ARBA00004141"/>
    </source>
</evidence>
<dbReference type="InterPro" id="IPR001828">
    <property type="entry name" value="ANF_lig-bd_rcpt"/>
</dbReference>
<evidence type="ECO:0000256" key="4">
    <source>
        <dbReference type="ARBA" id="ARBA00023040"/>
    </source>
</evidence>
<dbReference type="Pfam" id="PF01094">
    <property type="entry name" value="ANF_receptor"/>
    <property type="match status" value="1"/>
</dbReference>
<feature type="signal peptide" evidence="12">
    <location>
        <begin position="1"/>
        <end position="29"/>
    </location>
</feature>
<dbReference type="InterPro" id="IPR002456">
    <property type="entry name" value="GPCR_3_GABA_rcpt_B1"/>
</dbReference>
<feature type="transmembrane region" description="Helical" evidence="11">
    <location>
        <begin position="762"/>
        <end position="784"/>
    </location>
</feature>
<feature type="region of interest" description="Disordered" evidence="10">
    <location>
        <begin position="844"/>
        <end position="864"/>
    </location>
</feature>
<dbReference type="Pfam" id="PF00003">
    <property type="entry name" value="7tm_3"/>
    <property type="match status" value="1"/>
</dbReference>
<dbReference type="FunCoup" id="A0A1S3JPG0">
    <property type="interactions" value="454"/>
</dbReference>
<keyword evidence="3 11" id="KW-1133">Transmembrane helix</keyword>
<dbReference type="PANTHER" id="PTHR10519:SF77">
    <property type="entry name" value="GAMMA-AMINOBUTYRIC ACID TYPE B RECEPTOR SUBUNIT 1"/>
    <property type="match status" value="1"/>
</dbReference>
<keyword evidence="9" id="KW-0175">Coiled coil</keyword>
<evidence type="ECO:0000256" key="10">
    <source>
        <dbReference type="SAM" id="MobiDB-lite"/>
    </source>
</evidence>
<keyword evidence="5 11" id="KW-0472">Membrane</keyword>
<dbReference type="InParanoid" id="A0A1S3JPG0"/>
<feature type="transmembrane region" description="Helical" evidence="11">
    <location>
        <begin position="601"/>
        <end position="620"/>
    </location>
</feature>
<comment type="subcellular location">
    <subcellularLocation>
        <location evidence="1">Membrane</location>
        <topology evidence="1">Multi-pass membrane protein</topology>
    </subcellularLocation>
</comment>
<dbReference type="PANTHER" id="PTHR10519">
    <property type="entry name" value="GABA-B RECEPTOR"/>
    <property type="match status" value="1"/>
</dbReference>
<dbReference type="CDD" id="cd15291">
    <property type="entry name" value="7tmC_GABA-B-R1"/>
    <property type="match status" value="1"/>
</dbReference>